<gene>
    <name evidence="2" type="ORF">DPMN_133849</name>
</gene>
<protein>
    <submittedName>
        <fullName evidence="2">Uncharacterized protein</fullName>
    </submittedName>
</protein>
<comment type="caution">
    <text evidence="2">The sequence shown here is derived from an EMBL/GenBank/DDBJ whole genome shotgun (WGS) entry which is preliminary data.</text>
</comment>
<dbReference type="EMBL" id="JAIWYP010000006">
    <property type="protein sequence ID" value="KAH3805545.1"/>
    <property type="molecule type" value="Genomic_DNA"/>
</dbReference>
<evidence type="ECO:0000313" key="3">
    <source>
        <dbReference type="Proteomes" id="UP000828390"/>
    </source>
</evidence>
<name>A0A9D4FZ26_DREPO</name>
<reference evidence="2" key="2">
    <citation type="submission" date="2020-11" db="EMBL/GenBank/DDBJ databases">
        <authorList>
            <person name="McCartney M.A."/>
            <person name="Auch B."/>
            <person name="Kono T."/>
            <person name="Mallez S."/>
            <person name="Becker A."/>
            <person name="Gohl D.M."/>
            <person name="Silverstein K.A.T."/>
            <person name="Koren S."/>
            <person name="Bechman K.B."/>
            <person name="Herman A."/>
            <person name="Abrahante J.E."/>
            <person name="Garbe J."/>
        </authorList>
    </citation>
    <scope>NUCLEOTIDE SEQUENCE</scope>
    <source>
        <strain evidence="2">Duluth1</strain>
        <tissue evidence="2">Whole animal</tissue>
    </source>
</reference>
<feature type="region of interest" description="Disordered" evidence="1">
    <location>
        <begin position="181"/>
        <end position="210"/>
    </location>
</feature>
<evidence type="ECO:0000313" key="2">
    <source>
        <dbReference type="EMBL" id="KAH3805545.1"/>
    </source>
</evidence>
<dbReference type="Proteomes" id="UP000828390">
    <property type="component" value="Unassembled WGS sequence"/>
</dbReference>
<dbReference type="AlphaFoldDB" id="A0A9D4FZ26"/>
<reference evidence="2" key="1">
    <citation type="journal article" date="2019" name="bioRxiv">
        <title>The Genome of the Zebra Mussel, Dreissena polymorpha: A Resource for Invasive Species Research.</title>
        <authorList>
            <person name="McCartney M.A."/>
            <person name="Auch B."/>
            <person name="Kono T."/>
            <person name="Mallez S."/>
            <person name="Zhang Y."/>
            <person name="Obille A."/>
            <person name="Becker A."/>
            <person name="Abrahante J.E."/>
            <person name="Garbe J."/>
            <person name="Badalamenti J.P."/>
            <person name="Herman A."/>
            <person name="Mangelson H."/>
            <person name="Liachko I."/>
            <person name="Sullivan S."/>
            <person name="Sone E.D."/>
            <person name="Koren S."/>
            <person name="Silverstein K.A.T."/>
            <person name="Beckman K.B."/>
            <person name="Gohl D.M."/>
        </authorList>
    </citation>
    <scope>NUCLEOTIDE SEQUENCE</scope>
    <source>
        <strain evidence="2">Duluth1</strain>
        <tissue evidence="2">Whole animal</tissue>
    </source>
</reference>
<keyword evidence="3" id="KW-1185">Reference proteome</keyword>
<feature type="compositionally biased region" description="Basic and acidic residues" evidence="1">
    <location>
        <begin position="181"/>
        <end position="191"/>
    </location>
</feature>
<organism evidence="2 3">
    <name type="scientific">Dreissena polymorpha</name>
    <name type="common">Zebra mussel</name>
    <name type="synonym">Mytilus polymorpha</name>
    <dbReference type="NCBI Taxonomy" id="45954"/>
    <lineage>
        <taxon>Eukaryota</taxon>
        <taxon>Metazoa</taxon>
        <taxon>Spiralia</taxon>
        <taxon>Lophotrochozoa</taxon>
        <taxon>Mollusca</taxon>
        <taxon>Bivalvia</taxon>
        <taxon>Autobranchia</taxon>
        <taxon>Heteroconchia</taxon>
        <taxon>Euheterodonta</taxon>
        <taxon>Imparidentia</taxon>
        <taxon>Neoheterodontei</taxon>
        <taxon>Myida</taxon>
        <taxon>Dreissenoidea</taxon>
        <taxon>Dreissenidae</taxon>
        <taxon>Dreissena</taxon>
    </lineage>
</organism>
<sequence>MEELRLAMAQAQSPEGKPLFRLYNDKLYPRYEPYHFSEDRERRFKDSLALPIQVDVPKTNRVKLKVKFVPVSIEERDWWKDYHKQMLENNEVEVDDAVAAFQRLTKKPKPKKKWNLPLQYVPYFDRDYRTYMDIPVYYPIDKKDRDINDTSNSSLLKVPKMANGGDGGKFKDTIKFTATHDQYRDSRKRDMGTSNLPDFSHQKSQHSTIQ</sequence>
<evidence type="ECO:0000256" key="1">
    <source>
        <dbReference type="SAM" id="MobiDB-lite"/>
    </source>
</evidence>
<proteinExistence type="predicted"/>
<accession>A0A9D4FZ26</accession>